<dbReference type="InterPro" id="IPR002744">
    <property type="entry name" value="MIP18-like"/>
</dbReference>
<name>A0A537JIC8_9BACT</name>
<evidence type="ECO:0000313" key="2">
    <source>
        <dbReference type="EMBL" id="TMI83289.1"/>
    </source>
</evidence>
<organism evidence="2 3">
    <name type="scientific">Candidatus Segetimicrobium genomatis</name>
    <dbReference type="NCBI Taxonomy" id="2569760"/>
    <lineage>
        <taxon>Bacteria</taxon>
        <taxon>Bacillati</taxon>
        <taxon>Candidatus Sysuimicrobiota</taxon>
        <taxon>Candidatus Sysuimicrobiia</taxon>
        <taxon>Candidatus Sysuimicrobiales</taxon>
        <taxon>Candidatus Segetimicrobiaceae</taxon>
        <taxon>Candidatus Segetimicrobium</taxon>
    </lineage>
</organism>
<protein>
    <submittedName>
        <fullName evidence="2">Metal-sulfur cluster assembly factor</fullName>
    </submittedName>
</protein>
<dbReference type="InterPro" id="IPR034904">
    <property type="entry name" value="FSCA_dom_sf"/>
</dbReference>
<dbReference type="Gene3D" id="3.30.300.130">
    <property type="entry name" value="Fe-S cluster assembly (FSCA)"/>
    <property type="match status" value="1"/>
</dbReference>
<dbReference type="Pfam" id="PF01883">
    <property type="entry name" value="FeS_assembly_P"/>
    <property type="match status" value="1"/>
</dbReference>
<evidence type="ECO:0000313" key="3">
    <source>
        <dbReference type="Proteomes" id="UP000318093"/>
    </source>
</evidence>
<accession>A0A537JIC8</accession>
<reference evidence="2 3" key="1">
    <citation type="journal article" date="2019" name="Nat. Microbiol.">
        <title>Mediterranean grassland soil C-N compound turnover is dependent on rainfall and depth, and is mediated by genomically divergent microorganisms.</title>
        <authorList>
            <person name="Diamond S."/>
            <person name="Andeer P.F."/>
            <person name="Li Z."/>
            <person name="Crits-Christoph A."/>
            <person name="Burstein D."/>
            <person name="Anantharaman K."/>
            <person name="Lane K.R."/>
            <person name="Thomas B.C."/>
            <person name="Pan C."/>
            <person name="Northen T.R."/>
            <person name="Banfield J.F."/>
        </authorList>
    </citation>
    <scope>NUCLEOTIDE SEQUENCE [LARGE SCALE GENOMIC DNA]</scope>
    <source>
        <strain evidence="2">NP_6</strain>
    </source>
</reference>
<evidence type="ECO:0000259" key="1">
    <source>
        <dbReference type="Pfam" id="PF01883"/>
    </source>
</evidence>
<sequence length="102" mass="11196">MTPEGVLSALAEVNDPEWPVSIVDMGLVYGVAVEAGTVKLILTFTATACPCMEMIQDDIRERLLRVPGVRDVAIAVSWDPPWTKDRLSERGRQALRRCGVSV</sequence>
<feature type="domain" description="MIP18 family-like" evidence="1">
    <location>
        <begin position="5"/>
        <end position="76"/>
    </location>
</feature>
<dbReference type="InterPro" id="IPR052339">
    <property type="entry name" value="Fe-S_Maturation_MIP18"/>
</dbReference>
<dbReference type="PANTHER" id="PTHR42831:SF1">
    <property type="entry name" value="FE-S PROTEIN MATURATION AUXILIARY FACTOR YITW"/>
    <property type="match status" value="1"/>
</dbReference>
<gene>
    <name evidence="2" type="ORF">E6H03_03985</name>
</gene>
<comment type="caution">
    <text evidence="2">The sequence shown here is derived from an EMBL/GenBank/DDBJ whole genome shotgun (WGS) entry which is preliminary data.</text>
</comment>
<dbReference type="SUPFAM" id="SSF117916">
    <property type="entry name" value="Fe-S cluster assembly (FSCA) domain-like"/>
    <property type="match status" value="1"/>
</dbReference>
<dbReference type="Proteomes" id="UP000318093">
    <property type="component" value="Unassembled WGS sequence"/>
</dbReference>
<proteinExistence type="predicted"/>
<dbReference type="EMBL" id="VBAN01000117">
    <property type="protein sequence ID" value="TMI83289.1"/>
    <property type="molecule type" value="Genomic_DNA"/>
</dbReference>
<dbReference type="AlphaFoldDB" id="A0A537JIC8"/>
<dbReference type="PANTHER" id="PTHR42831">
    <property type="entry name" value="FE-S PROTEIN MATURATION AUXILIARY FACTOR YITW"/>
    <property type="match status" value="1"/>
</dbReference>